<dbReference type="SUPFAM" id="SSF103473">
    <property type="entry name" value="MFS general substrate transporter"/>
    <property type="match status" value="1"/>
</dbReference>
<feature type="transmembrane region" description="Helical" evidence="6">
    <location>
        <begin position="296"/>
        <end position="316"/>
    </location>
</feature>
<protein>
    <submittedName>
        <fullName evidence="8">Predicted arabinose efflux permease, MFS family</fullName>
    </submittedName>
</protein>
<sequence length="387" mass="41530">MQRKLTLTLATSMMMFPQVVETIYSPALTHIAHGFRVSAEMAAQTLSCYFFAFALGVVVWGRMCDVIGRRPTILAGLTLYLLASLVALFSGSFSVLLAARVLAAFGAAVGSVGTQTAIRDRFDGYELARVFSVMGIAMAISPAVGVLSGAVLTHYWGYQGVFGGLALLAALLLGYAGWQLPETRPQQVVKNSFFGTLGRMVKDGDIWLSALLVALFNICMFSYYQLAPFHFSALALPAQWFGYTGLVLAAGVGIGAAINKFLIGKHWLFPALLMLACGLSLIGGLLVLLLEGSLWFVLPMMLVVMAYGIAIPNILARALRHYKDCMGTAGAILGLMYYLMLGGGLVLAGLSQHLGAVLSLCSLCVLLLAWRVVHNERRLAMPESENA</sequence>
<proteinExistence type="predicted"/>
<dbReference type="PROSITE" id="PS50850">
    <property type="entry name" value="MFS"/>
    <property type="match status" value="1"/>
</dbReference>
<comment type="subcellular location">
    <subcellularLocation>
        <location evidence="1">Cell membrane</location>
        <topology evidence="1">Multi-pass membrane protein</topology>
    </subcellularLocation>
</comment>
<keyword evidence="5 6" id="KW-0472">Membrane</keyword>
<dbReference type="InterPro" id="IPR050189">
    <property type="entry name" value="MFS_Efflux_Transporters"/>
</dbReference>
<feature type="domain" description="Major facilitator superfamily (MFS) profile" evidence="7">
    <location>
        <begin position="5"/>
        <end position="379"/>
    </location>
</feature>
<dbReference type="EMBL" id="FMUT01000005">
    <property type="protein sequence ID" value="SCY67138.1"/>
    <property type="molecule type" value="Genomic_DNA"/>
</dbReference>
<reference evidence="8 9" key="1">
    <citation type="submission" date="2016-10" db="EMBL/GenBank/DDBJ databases">
        <authorList>
            <person name="Varghese N."/>
            <person name="Submissions S."/>
        </authorList>
    </citation>
    <scope>NUCLEOTIDE SEQUENCE [LARGE SCALE GENOMIC DNA]</scope>
    <source>
        <strain evidence="8 9">CGMCC 1.6853</strain>
    </source>
</reference>
<dbReference type="InterPro" id="IPR020846">
    <property type="entry name" value="MFS_dom"/>
</dbReference>
<dbReference type="PANTHER" id="PTHR43124">
    <property type="entry name" value="PURINE EFFLUX PUMP PBUE"/>
    <property type="match status" value="1"/>
</dbReference>
<feature type="transmembrane region" description="Helical" evidence="6">
    <location>
        <begin position="158"/>
        <end position="178"/>
    </location>
</feature>
<organism evidence="8 9">
    <name type="scientific">Serratia nematodiphila</name>
    <dbReference type="NCBI Taxonomy" id="458197"/>
    <lineage>
        <taxon>Bacteria</taxon>
        <taxon>Pseudomonadati</taxon>
        <taxon>Pseudomonadota</taxon>
        <taxon>Gammaproteobacteria</taxon>
        <taxon>Enterobacterales</taxon>
        <taxon>Yersiniaceae</taxon>
        <taxon>Serratia</taxon>
    </lineage>
</organism>
<dbReference type="Pfam" id="PF07690">
    <property type="entry name" value="MFS_1"/>
    <property type="match status" value="1"/>
</dbReference>
<feature type="transmembrane region" description="Helical" evidence="6">
    <location>
        <begin position="354"/>
        <end position="373"/>
    </location>
</feature>
<dbReference type="InterPro" id="IPR036259">
    <property type="entry name" value="MFS_trans_sf"/>
</dbReference>
<keyword evidence="4 6" id="KW-1133">Transmembrane helix</keyword>
<comment type="caution">
    <text evidence="8">The sequence shown here is derived from an EMBL/GenBank/DDBJ whole genome shotgun (WGS) entry which is preliminary data.</text>
</comment>
<evidence type="ECO:0000256" key="2">
    <source>
        <dbReference type="ARBA" id="ARBA00022475"/>
    </source>
</evidence>
<evidence type="ECO:0000313" key="8">
    <source>
        <dbReference type="EMBL" id="SCY67138.1"/>
    </source>
</evidence>
<evidence type="ECO:0000259" key="7">
    <source>
        <dbReference type="PROSITE" id="PS50850"/>
    </source>
</evidence>
<evidence type="ECO:0000256" key="4">
    <source>
        <dbReference type="ARBA" id="ARBA00022989"/>
    </source>
</evidence>
<dbReference type="PANTHER" id="PTHR43124:SF3">
    <property type="entry name" value="CHLORAMPHENICOL EFFLUX PUMP RV0191"/>
    <property type="match status" value="1"/>
</dbReference>
<name>A0A1G5HVR8_9GAMM</name>
<evidence type="ECO:0000256" key="6">
    <source>
        <dbReference type="SAM" id="Phobius"/>
    </source>
</evidence>
<feature type="transmembrane region" description="Helical" evidence="6">
    <location>
        <begin position="206"/>
        <end position="226"/>
    </location>
</feature>
<feature type="transmembrane region" description="Helical" evidence="6">
    <location>
        <begin position="97"/>
        <end position="118"/>
    </location>
</feature>
<dbReference type="Proteomes" id="UP000183031">
    <property type="component" value="Unassembled WGS sequence"/>
</dbReference>
<dbReference type="InterPro" id="IPR011701">
    <property type="entry name" value="MFS"/>
</dbReference>
<dbReference type="RefSeq" id="WP_033633977.1">
    <property type="nucleotide sequence ID" value="NZ_CBCSIN010000003.1"/>
</dbReference>
<keyword evidence="3 6" id="KW-0812">Transmembrane</keyword>
<accession>A0A1G5HVR8</accession>
<keyword evidence="2" id="KW-1003">Cell membrane</keyword>
<evidence type="ECO:0000256" key="1">
    <source>
        <dbReference type="ARBA" id="ARBA00004651"/>
    </source>
</evidence>
<feature type="transmembrane region" description="Helical" evidence="6">
    <location>
        <begin position="267"/>
        <end position="290"/>
    </location>
</feature>
<evidence type="ECO:0000256" key="3">
    <source>
        <dbReference type="ARBA" id="ARBA00022692"/>
    </source>
</evidence>
<evidence type="ECO:0000256" key="5">
    <source>
        <dbReference type="ARBA" id="ARBA00023136"/>
    </source>
</evidence>
<evidence type="ECO:0000313" key="9">
    <source>
        <dbReference type="Proteomes" id="UP000183031"/>
    </source>
</evidence>
<gene>
    <name evidence="8" type="ORF">SAMN02927935_02057</name>
</gene>
<feature type="transmembrane region" description="Helical" evidence="6">
    <location>
        <begin position="130"/>
        <end position="152"/>
    </location>
</feature>
<feature type="transmembrane region" description="Helical" evidence="6">
    <location>
        <begin position="238"/>
        <end position="258"/>
    </location>
</feature>
<keyword evidence="9" id="KW-1185">Reference proteome</keyword>
<dbReference type="Gene3D" id="1.20.1720.10">
    <property type="entry name" value="Multidrug resistance protein D"/>
    <property type="match status" value="1"/>
</dbReference>
<feature type="transmembrane region" description="Helical" evidence="6">
    <location>
        <begin position="73"/>
        <end position="91"/>
    </location>
</feature>
<dbReference type="CDD" id="cd17320">
    <property type="entry name" value="MFS_MdfA_MDR_like"/>
    <property type="match status" value="1"/>
</dbReference>
<feature type="transmembrane region" description="Helical" evidence="6">
    <location>
        <begin position="41"/>
        <end position="61"/>
    </location>
</feature>
<feature type="transmembrane region" description="Helical" evidence="6">
    <location>
        <begin position="328"/>
        <end position="348"/>
    </location>
</feature>